<dbReference type="Proteomes" id="UP000659388">
    <property type="component" value="Unassembled WGS sequence"/>
</dbReference>
<gene>
    <name evidence="2" type="ORF">JL102_06895</name>
</gene>
<sequence>MKYFLFIAIIFSIPIHLKAQKLTFKPADDYKKVYRTDTVIIEADSAFIVSSVRASYINEKLDQLDEIQKLYEQLSSHKDQLLGEVKQARKVLTKVIKNIENDSASLSNNLIKTIAELDTVLSTLKDNNQELKANNQQLTSKINDLEYLIAELKKETKKLWWGALEDKIISFAAGVGVGALIIILL</sequence>
<proteinExistence type="predicted"/>
<organism evidence="2 3">
    <name type="scientific">Fulvivirga sediminis</name>
    <dbReference type="NCBI Taxonomy" id="2803949"/>
    <lineage>
        <taxon>Bacteria</taxon>
        <taxon>Pseudomonadati</taxon>
        <taxon>Bacteroidota</taxon>
        <taxon>Cytophagia</taxon>
        <taxon>Cytophagales</taxon>
        <taxon>Fulvivirgaceae</taxon>
        <taxon>Fulvivirga</taxon>
    </lineage>
</organism>
<evidence type="ECO:0000256" key="1">
    <source>
        <dbReference type="SAM" id="Coils"/>
    </source>
</evidence>
<name>A0A937F4Y8_9BACT</name>
<accession>A0A937F4Y8</accession>
<keyword evidence="1" id="KW-0175">Coiled coil</keyword>
<feature type="coiled-coil region" evidence="1">
    <location>
        <begin position="57"/>
        <end position="84"/>
    </location>
</feature>
<dbReference type="EMBL" id="JAESIY010000003">
    <property type="protein sequence ID" value="MBL3655850.1"/>
    <property type="molecule type" value="Genomic_DNA"/>
</dbReference>
<comment type="caution">
    <text evidence="2">The sequence shown here is derived from an EMBL/GenBank/DDBJ whole genome shotgun (WGS) entry which is preliminary data.</text>
</comment>
<feature type="coiled-coil region" evidence="1">
    <location>
        <begin position="114"/>
        <end position="155"/>
    </location>
</feature>
<evidence type="ECO:0000313" key="3">
    <source>
        <dbReference type="Proteomes" id="UP000659388"/>
    </source>
</evidence>
<keyword evidence="3" id="KW-1185">Reference proteome</keyword>
<dbReference type="AlphaFoldDB" id="A0A937F4Y8"/>
<reference evidence="2" key="1">
    <citation type="submission" date="2021-01" db="EMBL/GenBank/DDBJ databases">
        <title>Fulvivirga kasyanovii gen. nov., sp nov., a novel member of the phylum Bacteroidetes isolated from seawater in a mussel farm.</title>
        <authorList>
            <person name="Zhao L.-H."/>
            <person name="Wang Z.-J."/>
        </authorList>
    </citation>
    <scope>NUCLEOTIDE SEQUENCE</scope>
    <source>
        <strain evidence="2">2943</strain>
    </source>
</reference>
<dbReference type="RefSeq" id="WP_202243528.1">
    <property type="nucleotide sequence ID" value="NZ_JAESIY010000003.1"/>
</dbReference>
<protein>
    <submittedName>
        <fullName evidence="2">Uncharacterized protein</fullName>
    </submittedName>
</protein>
<evidence type="ECO:0000313" key="2">
    <source>
        <dbReference type="EMBL" id="MBL3655850.1"/>
    </source>
</evidence>
<dbReference type="Gene3D" id="1.20.1170.10">
    <property type="match status" value="1"/>
</dbReference>